<dbReference type="PROSITE" id="PS51257">
    <property type="entry name" value="PROKAR_LIPOPROTEIN"/>
    <property type="match status" value="1"/>
</dbReference>
<gene>
    <name evidence="2" type="ORF">HZS55_14810</name>
</gene>
<evidence type="ECO:0000313" key="3">
    <source>
        <dbReference type="Proteomes" id="UP000509667"/>
    </source>
</evidence>
<protein>
    <submittedName>
        <fullName evidence="2">Uncharacterized protein</fullName>
    </submittedName>
</protein>
<dbReference type="EMBL" id="CP058910">
    <property type="protein sequence ID" value="QLH78482.1"/>
    <property type="molecule type" value="Genomic_DNA"/>
</dbReference>
<reference evidence="2 3" key="1">
    <citation type="submission" date="2020-07" db="EMBL/GenBank/DDBJ databases">
        <title>Halosimplex pelagicum sp. nov. and Halosimplex rubrum sp. nov., isolated from salted brown alga Laminaria, and emended description of the genus Halosimplex.</title>
        <authorList>
            <person name="Cui H."/>
        </authorList>
    </citation>
    <scope>NUCLEOTIDE SEQUENCE [LARGE SCALE GENOMIC DNA]</scope>
    <source>
        <strain evidence="2 3">R27</strain>
    </source>
</reference>
<accession>A0A7D5P6F2</accession>
<organism evidence="2 3">
    <name type="scientific">Halosimplex rubrum</name>
    <dbReference type="NCBI Taxonomy" id="869889"/>
    <lineage>
        <taxon>Archaea</taxon>
        <taxon>Methanobacteriati</taxon>
        <taxon>Methanobacteriota</taxon>
        <taxon>Stenosarchaea group</taxon>
        <taxon>Halobacteria</taxon>
        <taxon>Halobacteriales</taxon>
        <taxon>Haloarculaceae</taxon>
        <taxon>Halosimplex</taxon>
    </lineage>
</organism>
<proteinExistence type="predicted"/>
<evidence type="ECO:0000256" key="1">
    <source>
        <dbReference type="SAM" id="MobiDB-lite"/>
    </source>
</evidence>
<feature type="compositionally biased region" description="Polar residues" evidence="1">
    <location>
        <begin position="27"/>
        <end position="59"/>
    </location>
</feature>
<feature type="region of interest" description="Disordered" evidence="1">
    <location>
        <begin position="22"/>
        <end position="67"/>
    </location>
</feature>
<keyword evidence="3" id="KW-1185">Reference proteome</keyword>
<dbReference type="RefSeq" id="WP_179908363.1">
    <property type="nucleotide sequence ID" value="NZ_CP058910.1"/>
</dbReference>
<dbReference type="KEGG" id="hrr:HZS55_14810"/>
<name>A0A7D5P6F2_9EURY</name>
<dbReference type="OrthoDB" id="286139at2157"/>
<dbReference type="GeneID" id="56079159"/>
<dbReference type="AlphaFoldDB" id="A0A7D5P6F2"/>
<dbReference type="Proteomes" id="UP000509667">
    <property type="component" value="Chromosome"/>
</dbReference>
<evidence type="ECO:0000313" key="2">
    <source>
        <dbReference type="EMBL" id="QLH78482.1"/>
    </source>
</evidence>
<sequence>MTEGWERRRFLAALSLAGVGSVAGCQNLGNDTRSTDSGQDTPTERPTATPSETDAETPTGTPPNTPVQIEFQVETPGESDSGRISLPPIWEADDTIDSYQVAVTVPGTVSGEQVQQLQLRTDESVLREIEVDNDAEVTVSVNPAQLNAGENRISVSGVTEDDTQIQSDPVGIAKQTPETHLVNWVHEKNEDLRDEAKNQYGEDYFEEQVGQTEITDSPVLNQYDTPDGVEHYDKEIDLAAWEWHHDNDYPYQGDGGVAGNPQEAIDFVESIGPLEEAENRAREAMENPRTNQYPNNNVQNDGDGTISGDKGEFNYDKFSNADTLSEALDWLHPYLFEFQLRYPGPGPRSDEDQMYAAVLQKGIDDHTDIESQFWEVNLPEAPASTHGNGLAYDKTNNEMLLVESHDTPVTNNDTFHPRIEESDYLDMEHSASDEWYHPLRFADEYRSEEREVAEGFNEIGFGVAKKYAASVLRSVATGWSDSIQSEQNPEPGRGLFNDINVSVTNDYIIDLTDKIRFWNNYEETDSDTFEKIKSHSKMLNEMVSDKDENYVIGGTVDNPWTIEGVERATVNQIWGDKNGQFDDAKAILETEAA</sequence>